<dbReference type="EMBL" id="PQWM01000018">
    <property type="protein sequence ID" value="RDZ12641.1"/>
    <property type="molecule type" value="Genomic_DNA"/>
</dbReference>
<evidence type="ECO:0000256" key="1">
    <source>
        <dbReference type="ARBA" id="ARBA00004651"/>
    </source>
</evidence>
<dbReference type="GO" id="GO:0022857">
    <property type="term" value="F:transmembrane transporter activity"/>
    <property type="evidence" value="ECO:0007669"/>
    <property type="project" value="InterPro"/>
</dbReference>
<dbReference type="InterPro" id="IPR045324">
    <property type="entry name" value="Small_multidrug_res"/>
</dbReference>
<sequence>MKWLLVVIAGILEVLWASSLKYATTLLEWIITFILILVSFILLIYSYKKIPVAAAYTVFVGIGTAGTYLMGIYLGEPFSITQIIFLLILLTGIVGMKTFTNESESRGEQ</sequence>
<feature type="transmembrane region" description="Helical" evidence="8">
    <location>
        <begin position="80"/>
        <end position="99"/>
    </location>
</feature>
<evidence type="ECO:0000256" key="6">
    <source>
        <dbReference type="ARBA" id="ARBA00023136"/>
    </source>
</evidence>
<evidence type="ECO:0000256" key="2">
    <source>
        <dbReference type="ARBA" id="ARBA00022448"/>
    </source>
</evidence>
<keyword evidence="6 8" id="KW-0472">Membrane</keyword>
<comment type="similarity">
    <text evidence="7">Belongs to the drug/metabolite transporter (DMT) superfamily. Small multidrug resistance (SMR) (TC 2.A.7.1) family.</text>
</comment>
<evidence type="ECO:0000256" key="4">
    <source>
        <dbReference type="ARBA" id="ARBA00022692"/>
    </source>
</evidence>
<dbReference type="Proteomes" id="UP000256519">
    <property type="component" value="Unassembled WGS sequence"/>
</dbReference>
<name>A0A3D8WZP9_PRIMG</name>
<evidence type="ECO:0000313" key="9">
    <source>
        <dbReference type="EMBL" id="RDZ12641.1"/>
    </source>
</evidence>
<gene>
    <name evidence="9" type="ORF">C3744_17565</name>
</gene>
<evidence type="ECO:0000256" key="8">
    <source>
        <dbReference type="SAM" id="Phobius"/>
    </source>
</evidence>
<evidence type="ECO:0000256" key="5">
    <source>
        <dbReference type="ARBA" id="ARBA00022989"/>
    </source>
</evidence>
<protein>
    <recommendedName>
        <fullName evidence="11">QacE family quaternary ammonium compound efflux SMR transporter</fullName>
    </recommendedName>
</protein>
<proteinExistence type="inferred from homology"/>
<dbReference type="Pfam" id="PF00893">
    <property type="entry name" value="Multi_Drug_Res"/>
    <property type="match status" value="1"/>
</dbReference>
<comment type="caution">
    <text evidence="9">The sequence shown here is derived from an EMBL/GenBank/DDBJ whole genome shotgun (WGS) entry which is preliminary data.</text>
</comment>
<dbReference type="Gene3D" id="1.10.3730.20">
    <property type="match status" value="1"/>
</dbReference>
<keyword evidence="2" id="KW-0813">Transport</keyword>
<accession>A0A3D8WZP9</accession>
<dbReference type="GO" id="GO:0005886">
    <property type="term" value="C:plasma membrane"/>
    <property type="evidence" value="ECO:0007669"/>
    <property type="project" value="UniProtKB-SubCell"/>
</dbReference>
<dbReference type="InterPro" id="IPR000390">
    <property type="entry name" value="Small_drug/metabolite_transptr"/>
</dbReference>
<dbReference type="PANTHER" id="PTHR30561">
    <property type="entry name" value="SMR FAMILY PROTON-DEPENDENT DRUG EFFLUX TRANSPORTER SUGE"/>
    <property type="match status" value="1"/>
</dbReference>
<dbReference type="RefSeq" id="WP_116075724.1">
    <property type="nucleotide sequence ID" value="NZ_CP187631.1"/>
</dbReference>
<evidence type="ECO:0008006" key="11">
    <source>
        <dbReference type="Google" id="ProtNLM"/>
    </source>
</evidence>
<feature type="transmembrane region" description="Helical" evidence="8">
    <location>
        <begin position="27"/>
        <end position="47"/>
    </location>
</feature>
<reference evidence="9 10" key="1">
    <citation type="journal article" date="2018" name="Appl. Environ. Microbiol.">
        <title>Antimicrobial susceptibility testing and tentative epidemiological cut-off values of five Bacillus species relevant for use as animal feed additives or for plant protection.</title>
        <authorList>
            <person name="Agerso Y."/>
            <person name="Stuer-Lauridsen B."/>
            <person name="Bjerre K."/>
            <person name="Jensen M.G."/>
            <person name="Johansen E."/>
            <person name="Bennedsen M."/>
            <person name="Brockmann E."/>
            <person name="Nielsen B."/>
        </authorList>
    </citation>
    <scope>NUCLEOTIDE SEQUENCE [LARGE SCALE GENOMIC DNA]</scope>
    <source>
        <strain evidence="9 10">CHCC20162</strain>
    </source>
</reference>
<evidence type="ECO:0000256" key="7">
    <source>
        <dbReference type="RuleBase" id="RU003942"/>
    </source>
</evidence>
<dbReference type="InterPro" id="IPR037185">
    <property type="entry name" value="EmrE-like"/>
</dbReference>
<keyword evidence="4 7" id="KW-0812">Transmembrane</keyword>
<feature type="transmembrane region" description="Helical" evidence="8">
    <location>
        <begin position="54"/>
        <end position="74"/>
    </location>
</feature>
<dbReference type="AlphaFoldDB" id="A0A3D8WZP9"/>
<keyword evidence="5 8" id="KW-1133">Transmembrane helix</keyword>
<dbReference type="PANTHER" id="PTHR30561:SF0">
    <property type="entry name" value="GUANIDINIUM EXPORTER"/>
    <property type="match status" value="1"/>
</dbReference>
<evidence type="ECO:0000256" key="3">
    <source>
        <dbReference type="ARBA" id="ARBA00022475"/>
    </source>
</evidence>
<organism evidence="9 10">
    <name type="scientific">Priestia megaterium</name>
    <name type="common">Bacillus megaterium</name>
    <dbReference type="NCBI Taxonomy" id="1404"/>
    <lineage>
        <taxon>Bacteria</taxon>
        <taxon>Bacillati</taxon>
        <taxon>Bacillota</taxon>
        <taxon>Bacilli</taxon>
        <taxon>Bacillales</taxon>
        <taxon>Bacillaceae</taxon>
        <taxon>Priestia</taxon>
    </lineage>
</organism>
<comment type="subcellular location">
    <subcellularLocation>
        <location evidence="1 7">Cell membrane</location>
        <topology evidence="1 7">Multi-pass membrane protein</topology>
    </subcellularLocation>
</comment>
<dbReference type="SUPFAM" id="SSF103481">
    <property type="entry name" value="Multidrug resistance efflux transporter EmrE"/>
    <property type="match status" value="1"/>
</dbReference>
<keyword evidence="3" id="KW-1003">Cell membrane</keyword>
<evidence type="ECO:0000313" key="10">
    <source>
        <dbReference type="Proteomes" id="UP000256519"/>
    </source>
</evidence>